<dbReference type="KEGG" id="pnd:Pla175_18280"/>
<dbReference type="RefSeq" id="WP_145283384.1">
    <property type="nucleotide sequence ID" value="NZ_CP036291.1"/>
</dbReference>
<reference evidence="1 2" key="1">
    <citation type="submission" date="2019-02" db="EMBL/GenBank/DDBJ databases">
        <title>Deep-cultivation of Planctomycetes and their phenomic and genomic characterization uncovers novel biology.</title>
        <authorList>
            <person name="Wiegand S."/>
            <person name="Jogler M."/>
            <person name="Boedeker C."/>
            <person name="Pinto D."/>
            <person name="Vollmers J."/>
            <person name="Rivas-Marin E."/>
            <person name="Kohn T."/>
            <person name="Peeters S.H."/>
            <person name="Heuer A."/>
            <person name="Rast P."/>
            <person name="Oberbeckmann S."/>
            <person name="Bunk B."/>
            <person name="Jeske O."/>
            <person name="Meyerdierks A."/>
            <person name="Storesund J.E."/>
            <person name="Kallscheuer N."/>
            <person name="Luecker S."/>
            <person name="Lage O.M."/>
            <person name="Pohl T."/>
            <person name="Merkel B.J."/>
            <person name="Hornburger P."/>
            <person name="Mueller R.-W."/>
            <person name="Bruemmer F."/>
            <person name="Labrenz M."/>
            <person name="Spormann A.M."/>
            <person name="Op den Camp H."/>
            <person name="Overmann J."/>
            <person name="Amann R."/>
            <person name="Jetten M.S.M."/>
            <person name="Mascher T."/>
            <person name="Medema M.H."/>
            <person name="Devos D.P."/>
            <person name="Kaster A.-K."/>
            <person name="Ovreas L."/>
            <person name="Rohde M."/>
            <person name="Galperin M.Y."/>
            <person name="Jogler C."/>
        </authorList>
    </citation>
    <scope>NUCLEOTIDE SEQUENCE [LARGE SCALE GENOMIC DNA]</scope>
    <source>
        <strain evidence="1 2">Pla175</strain>
    </source>
</reference>
<name>A0A518DAD9_9BACT</name>
<dbReference type="OrthoDB" id="240076at2"/>
<dbReference type="SUPFAM" id="SSF53474">
    <property type="entry name" value="alpha/beta-Hydrolases"/>
    <property type="match status" value="1"/>
</dbReference>
<evidence type="ECO:0000313" key="2">
    <source>
        <dbReference type="Proteomes" id="UP000317429"/>
    </source>
</evidence>
<dbReference type="InterPro" id="IPR029058">
    <property type="entry name" value="AB_hydrolase_fold"/>
</dbReference>
<sequence length="330" mass="36168">MLRRHFLSALAVGQSLLPRLALGQDAAAAGAAAPYEADTLGALLDEGINLGIGILRGEYQEQIEALRTGDRQKLAGYADALVAKLRPLIATPLVGDQVAQQLMEDVPPELVHQAPGEPVYFVNGMFTSHEVARQEARDLAKRLGGGRPVYLFYNAGTDPRVDPKLAAADLDETYKDRVWPVYLHGLMTGGSYKAAAEKMFFGVSVLQHNPTTRQVAHFLYHHPESCVSIVGYSQGAMIVRNALYTLALLGKEKFVNEHVAFVAPGLPLADREVWPVPKKFTALADPKDPIPAIIGLRQPTTGWRELGLAHHRFYELGYLKLIKPEMLCTD</sequence>
<dbReference type="Gene3D" id="3.40.50.1820">
    <property type="entry name" value="alpha/beta hydrolase"/>
    <property type="match status" value="1"/>
</dbReference>
<proteinExistence type="predicted"/>
<accession>A0A518DAD9</accession>
<gene>
    <name evidence="1" type="ORF">Pla175_18280</name>
</gene>
<dbReference type="EMBL" id="CP036291">
    <property type="protein sequence ID" value="QDU88450.1"/>
    <property type="molecule type" value="Genomic_DNA"/>
</dbReference>
<keyword evidence="2" id="KW-1185">Reference proteome</keyword>
<evidence type="ECO:0008006" key="3">
    <source>
        <dbReference type="Google" id="ProtNLM"/>
    </source>
</evidence>
<dbReference type="AlphaFoldDB" id="A0A518DAD9"/>
<dbReference type="Proteomes" id="UP000317429">
    <property type="component" value="Chromosome"/>
</dbReference>
<evidence type="ECO:0000313" key="1">
    <source>
        <dbReference type="EMBL" id="QDU88450.1"/>
    </source>
</evidence>
<protein>
    <recommendedName>
        <fullName evidence="3">Alpha/beta hydrolase family protein</fullName>
    </recommendedName>
</protein>
<organism evidence="1 2">
    <name type="scientific">Pirellulimonas nuda</name>
    <dbReference type="NCBI Taxonomy" id="2528009"/>
    <lineage>
        <taxon>Bacteria</taxon>
        <taxon>Pseudomonadati</taxon>
        <taxon>Planctomycetota</taxon>
        <taxon>Planctomycetia</taxon>
        <taxon>Pirellulales</taxon>
        <taxon>Lacipirellulaceae</taxon>
        <taxon>Pirellulimonas</taxon>
    </lineage>
</organism>